<gene>
    <name evidence="3" type="ORF">ACFSTF_11445</name>
</gene>
<accession>A0ABW5PTG1</accession>
<feature type="domain" description="HTH cro/C1-type" evidence="2">
    <location>
        <begin position="9"/>
        <end position="63"/>
    </location>
</feature>
<keyword evidence="4" id="KW-1185">Reference proteome</keyword>
<evidence type="ECO:0000259" key="2">
    <source>
        <dbReference type="PROSITE" id="PS50943"/>
    </source>
</evidence>
<sequence length="122" mass="14655">MRNILGFRIRNLREIAGYSQKELAEKLNISNVQLSRYESNNRKPDPDTLILIADFFQVTTDYLLGRTDQVREFNFTYSSDQDIKFINRIRQFPNLEQFINDLLDHPDKMKKLQEIWKIIRTD</sequence>
<evidence type="ECO:0000256" key="1">
    <source>
        <dbReference type="ARBA" id="ARBA00023125"/>
    </source>
</evidence>
<protein>
    <submittedName>
        <fullName evidence="3">Helix-turn-helix domain-containing protein</fullName>
    </submittedName>
</protein>
<keyword evidence="1" id="KW-0238">DNA-binding</keyword>
<comment type="caution">
    <text evidence="3">The sequence shown here is derived from an EMBL/GenBank/DDBJ whole genome shotgun (WGS) entry which is preliminary data.</text>
</comment>
<evidence type="ECO:0000313" key="3">
    <source>
        <dbReference type="EMBL" id="MFD2617922.1"/>
    </source>
</evidence>
<dbReference type="Pfam" id="PF01381">
    <property type="entry name" value="HTH_3"/>
    <property type="match status" value="1"/>
</dbReference>
<proteinExistence type="predicted"/>
<dbReference type="Proteomes" id="UP001597458">
    <property type="component" value="Unassembled WGS sequence"/>
</dbReference>
<dbReference type="SUPFAM" id="SSF47413">
    <property type="entry name" value="lambda repressor-like DNA-binding domains"/>
    <property type="match status" value="1"/>
</dbReference>
<organism evidence="3 4">
    <name type="scientific">Terrilactibacillus laevilacticus</name>
    <dbReference type="NCBI Taxonomy" id="1380157"/>
    <lineage>
        <taxon>Bacteria</taxon>
        <taxon>Bacillati</taxon>
        <taxon>Bacillota</taxon>
        <taxon>Bacilli</taxon>
        <taxon>Bacillales</taxon>
        <taxon>Bacillaceae</taxon>
        <taxon>Terrilactibacillus</taxon>
    </lineage>
</organism>
<dbReference type="EMBL" id="JBHUMR010000014">
    <property type="protein sequence ID" value="MFD2617922.1"/>
    <property type="molecule type" value="Genomic_DNA"/>
</dbReference>
<dbReference type="PANTHER" id="PTHR46558:SF11">
    <property type="entry name" value="HTH-TYPE TRANSCRIPTIONAL REGULATOR XRE"/>
    <property type="match status" value="1"/>
</dbReference>
<dbReference type="Gene3D" id="1.10.260.40">
    <property type="entry name" value="lambda repressor-like DNA-binding domains"/>
    <property type="match status" value="1"/>
</dbReference>
<reference evidence="4" key="1">
    <citation type="journal article" date="2019" name="Int. J. Syst. Evol. Microbiol.">
        <title>The Global Catalogue of Microorganisms (GCM) 10K type strain sequencing project: providing services to taxonomists for standard genome sequencing and annotation.</title>
        <authorList>
            <consortium name="The Broad Institute Genomics Platform"/>
            <consortium name="The Broad Institute Genome Sequencing Center for Infectious Disease"/>
            <person name="Wu L."/>
            <person name="Ma J."/>
        </authorList>
    </citation>
    <scope>NUCLEOTIDE SEQUENCE [LARGE SCALE GENOMIC DNA]</scope>
    <source>
        <strain evidence="4">TISTR 2241</strain>
    </source>
</reference>
<dbReference type="PANTHER" id="PTHR46558">
    <property type="entry name" value="TRACRIPTIONAL REGULATORY PROTEIN-RELATED-RELATED"/>
    <property type="match status" value="1"/>
</dbReference>
<dbReference type="SMART" id="SM00530">
    <property type="entry name" value="HTH_XRE"/>
    <property type="match status" value="1"/>
</dbReference>
<dbReference type="PROSITE" id="PS50943">
    <property type="entry name" value="HTH_CROC1"/>
    <property type="match status" value="1"/>
</dbReference>
<dbReference type="RefSeq" id="WP_141190401.1">
    <property type="nucleotide sequence ID" value="NZ_JBHUMR010000014.1"/>
</dbReference>
<dbReference type="InterPro" id="IPR010982">
    <property type="entry name" value="Lambda_DNA-bd_dom_sf"/>
</dbReference>
<evidence type="ECO:0000313" key="4">
    <source>
        <dbReference type="Proteomes" id="UP001597458"/>
    </source>
</evidence>
<name>A0ABW5PTG1_9BACI</name>
<dbReference type="InterPro" id="IPR001387">
    <property type="entry name" value="Cro/C1-type_HTH"/>
</dbReference>
<dbReference type="CDD" id="cd00093">
    <property type="entry name" value="HTH_XRE"/>
    <property type="match status" value="1"/>
</dbReference>